<proteinExistence type="predicted"/>
<evidence type="ECO:0000313" key="1">
    <source>
        <dbReference type="EMBL" id="KAH7359345.1"/>
    </source>
</evidence>
<dbReference type="Proteomes" id="UP000813385">
    <property type="component" value="Unassembled WGS sequence"/>
</dbReference>
<dbReference type="EMBL" id="JAGPXD010000004">
    <property type="protein sequence ID" value="KAH7359345.1"/>
    <property type="molecule type" value="Genomic_DNA"/>
</dbReference>
<comment type="caution">
    <text evidence="1">The sequence shown here is derived from an EMBL/GenBank/DDBJ whole genome shotgun (WGS) entry which is preliminary data.</text>
</comment>
<keyword evidence="2" id="KW-1185">Reference proteome</keyword>
<evidence type="ECO:0000313" key="2">
    <source>
        <dbReference type="Proteomes" id="UP000813385"/>
    </source>
</evidence>
<organism evidence="1 2">
    <name type="scientific">Plectosphaerella cucumerina</name>
    <dbReference type="NCBI Taxonomy" id="40658"/>
    <lineage>
        <taxon>Eukaryota</taxon>
        <taxon>Fungi</taxon>
        <taxon>Dikarya</taxon>
        <taxon>Ascomycota</taxon>
        <taxon>Pezizomycotina</taxon>
        <taxon>Sordariomycetes</taxon>
        <taxon>Hypocreomycetidae</taxon>
        <taxon>Glomerellales</taxon>
        <taxon>Plectosphaerellaceae</taxon>
        <taxon>Plectosphaerella</taxon>
    </lineage>
</organism>
<dbReference type="AlphaFoldDB" id="A0A8K0X3C1"/>
<accession>A0A8K0X3C1</accession>
<sequence length="152" mass="16478">MSSCSVLTLPTTESLSEEVWQHQSIRGKTSIVIRNSLSKQTTKPTTSFLFNMHPSTLLLALVASATANPIHAGTVEVIPRDTLLEDRATCQKIHSWSGGGCSLFWGNNKCRDKCIKEGPGQNCCPNAVVSAVEDRPGCLFHSKVCDCGCLRN</sequence>
<reference evidence="1" key="1">
    <citation type="journal article" date="2021" name="Nat. Commun.">
        <title>Genetic determinants of endophytism in the Arabidopsis root mycobiome.</title>
        <authorList>
            <person name="Mesny F."/>
            <person name="Miyauchi S."/>
            <person name="Thiergart T."/>
            <person name="Pickel B."/>
            <person name="Atanasova L."/>
            <person name="Karlsson M."/>
            <person name="Huettel B."/>
            <person name="Barry K.W."/>
            <person name="Haridas S."/>
            <person name="Chen C."/>
            <person name="Bauer D."/>
            <person name="Andreopoulos W."/>
            <person name="Pangilinan J."/>
            <person name="LaButti K."/>
            <person name="Riley R."/>
            <person name="Lipzen A."/>
            <person name="Clum A."/>
            <person name="Drula E."/>
            <person name="Henrissat B."/>
            <person name="Kohler A."/>
            <person name="Grigoriev I.V."/>
            <person name="Martin F.M."/>
            <person name="Hacquard S."/>
        </authorList>
    </citation>
    <scope>NUCLEOTIDE SEQUENCE</scope>
    <source>
        <strain evidence="1">MPI-CAGE-AT-0016</strain>
    </source>
</reference>
<name>A0A8K0X3C1_9PEZI</name>
<protein>
    <submittedName>
        <fullName evidence="1">Uncharacterized protein</fullName>
    </submittedName>
</protein>
<gene>
    <name evidence="1" type="ORF">B0T11DRAFT_114424</name>
</gene>